<comment type="caution">
    <text evidence="6">The sequence shown here is derived from an EMBL/GenBank/DDBJ whole genome shotgun (WGS) entry which is preliminary data.</text>
</comment>
<evidence type="ECO:0000313" key="7">
    <source>
        <dbReference type="Proteomes" id="UP000230222"/>
    </source>
</evidence>
<organism evidence="6 7">
    <name type="scientific">Candidatus Roizmanbacteria bacterium CG10_big_fil_rev_8_21_14_0_10_39_12</name>
    <dbReference type="NCBI Taxonomy" id="1974852"/>
    <lineage>
        <taxon>Bacteria</taxon>
        <taxon>Candidatus Roizmaniibacteriota</taxon>
    </lineage>
</organism>
<feature type="transmembrane region" description="Helical" evidence="4">
    <location>
        <begin position="6"/>
        <end position="27"/>
    </location>
</feature>
<keyword evidence="4" id="KW-0472">Membrane</keyword>
<name>A0A2M8KNS8_9BACT</name>
<evidence type="ECO:0000313" key="6">
    <source>
        <dbReference type="EMBL" id="PJE61568.1"/>
    </source>
</evidence>
<proteinExistence type="predicted"/>
<evidence type="ECO:0000256" key="2">
    <source>
        <dbReference type="ARBA" id="ARBA00022679"/>
    </source>
</evidence>
<dbReference type="Pfam" id="PF13847">
    <property type="entry name" value="Methyltransf_31"/>
    <property type="match status" value="1"/>
</dbReference>
<dbReference type="GO" id="GO:0016279">
    <property type="term" value="F:protein-lysine N-methyltransferase activity"/>
    <property type="evidence" value="ECO:0007669"/>
    <property type="project" value="InterPro"/>
</dbReference>
<dbReference type="InterPro" id="IPR025714">
    <property type="entry name" value="Methyltranfer_dom"/>
</dbReference>
<evidence type="ECO:0000256" key="4">
    <source>
        <dbReference type="SAM" id="Phobius"/>
    </source>
</evidence>
<keyword evidence="3" id="KW-0949">S-adenosyl-L-methionine</keyword>
<keyword evidence="1" id="KW-0489">Methyltransferase</keyword>
<keyword evidence="2" id="KW-0808">Transferase</keyword>
<dbReference type="CDD" id="cd02440">
    <property type="entry name" value="AdoMet_MTases"/>
    <property type="match status" value="1"/>
</dbReference>
<keyword evidence="4" id="KW-0812">Transmembrane</keyword>
<gene>
    <name evidence="6" type="ORF">COU87_03890</name>
</gene>
<dbReference type="InterPro" id="IPR029063">
    <property type="entry name" value="SAM-dependent_MTases_sf"/>
</dbReference>
<evidence type="ECO:0000256" key="3">
    <source>
        <dbReference type="ARBA" id="ARBA00022691"/>
    </source>
</evidence>
<dbReference type="GO" id="GO:0032259">
    <property type="term" value="P:methylation"/>
    <property type="evidence" value="ECO:0007669"/>
    <property type="project" value="UniProtKB-KW"/>
</dbReference>
<evidence type="ECO:0000256" key="1">
    <source>
        <dbReference type="ARBA" id="ARBA00022603"/>
    </source>
</evidence>
<dbReference type="InterPro" id="IPR026170">
    <property type="entry name" value="FAM173A/B"/>
</dbReference>
<dbReference type="EMBL" id="PFEC01000070">
    <property type="protein sequence ID" value="PJE61568.1"/>
    <property type="molecule type" value="Genomic_DNA"/>
</dbReference>
<dbReference type="Gene3D" id="3.40.50.150">
    <property type="entry name" value="Vaccinia Virus protein VP39"/>
    <property type="match status" value="1"/>
</dbReference>
<accession>A0A2M8KNS8</accession>
<keyword evidence="4" id="KW-1133">Transmembrane helix</keyword>
<feature type="domain" description="Methyltransferase" evidence="5">
    <location>
        <begin position="57"/>
        <end position="154"/>
    </location>
</feature>
<sequence length="184" mass="20937">MTLNEFMYLFFILAELVFLIGASLYLISLSYSWLSGAPYVATKRKSLAKIIEHAHIQDGQNIIELGSGDGRFLQAVAKKYSITGLGVDVNPLPIFKARFLARIQKISTIKFKIQNIKDTNLSNADLIYAYLLPKFIKTIESQLLKQTKKGVMIASHAFKIDYLEKYLVDTVKGETFKTYFYKMS</sequence>
<dbReference type="PANTHER" id="PTHR13610:SF11">
    <property type="entry name" value="METHYLTRANSFERASE DOMAIN-CONTAINING PROTEIN"/>
    <property type="match status" value="1"/>
</dbReference>
<dbReference type="AlphaFoldDB" id="A0A2M8KNS8"/>
<reference evidence="7" key="1">
    <citation type="submission" date="2017-09" db="EMBL/GenBank/DDBJ databases">
        <title>Depth-based differentiation of microbial function through sediment-hosted aquifers and enrichment of novel symbionts in the deep terrestrial subsurface.</title>
        <authorList>
            <person name="Probst A.J."/>
            <person name="Ladd B."/>
            <person name="Jarett J.K."/>
            <person name="Geller-Mcgrath D.E."/>
            <person name="Sieber C.M.K."/>
            <person name="Emerson J.B."/>
            <person name="Anantharaman K."/>
            <person name="Thomas B.C."/>
            <person name="Malmstrom R."/>
            <person name="Stieglmeier M."/>
            <person name="Klingl A."/>
            <person name="Woyke T."/>
            <person name="Ryan C.M."/>
            <person name="Banfield J.F."/>
        </authorList>
    </citation>
    <scope>NUCLEOTIDE SEQUENCE [LARGE SCALE GENOMIC DNA]</scope>
</reference>
<evidence type="ECO:0000259" key="5">
    <source>
        <dbReference type="Pfam" id="PF13847"/>
    </source>
</evidence>
<dbReference type="Proteomes" id="UP000230222">
    <property type="component" value="Unassembled WGS sequence"/>
</dbReference>
<dbReference type="SUPFAM" id="SSF53335">
    <property type="entry name" value="S-adenosyl-L-methionine-dependent methyltransferases"/>
    <property type="match status" value="1"/>
</dbReference>
<dbReference type="PANTHER" id="PTHR13610">
    <property type="entry name" value="METHYLTRANSFERASE DOMAIN-CONTAINING PROTEIN"/>
    <property type="match status" value="1"/>
</dbReference>
<protein>
    <recommendedName>
        <fullName evidence="5">Methyltransferase domain-containing protein</fullName>
    </recommendedName>
</protein>